<dbReference type="Pfam" id="PF01425">
    <property type="entry name" value="Amidase"/>
    <property type="match status" value="2"/>
</dbReference>
<dbReference type="PANTHER" id="PTHR42678">
    <property type="entry name" value="AMIDASE"/>
    <property type="match status" value="1"/>
</dbReference>
<dbReference type="InterPro" id="IPR023631">
    <property type="entry name" value="Amidase_dom"/>
</dbReference>
<organism evidence="2 3">
    <name type="scientific">Pseudomonas baltica</name>
    <dbReference type="NCBI Taxonomy" id="2762576"/>
    <lineage>
        <taxon>Bacteria</taxon>
        <taxon>Pseudomonadati</taxon>
        <taxon>Pseudomonadota</taxon>
        <taxon>Gammaproteobacteria</taxon>
        <taxon>Pseudomonadales</taxon>
        <taxon>Pseudomonadaceae</taxon>
        <taxon>Pseudomonas</taxon>
    </lineage>
</organism>
<protein>
    <submittedName>
        <fullName evidence="2">Amidase</fullName>
        <ecNumber evidence="2">3.5.1.4</ecNumber>
    </submittedName>
</protein>
<dbReference type="InterPro" id="IPR036928">
    <property type="entry name" value="AS_sf"/>
</dbReference>
<dbReference type="Gene3D" id="3.90.1300.10">
    <property type="entry name" value="Amidase signature (AS) domain"/>
    <property type="match status" value="1"/>
</dbReference>
<name>A0A7X1G3P1_9PSED</name>
<dbReference type="NCBIfam" id="NF005127">
    <property type="entry name" value="PRK06565.1"/>
    <property type="match status" value="1"/>
</dbReference>
<dbReference type="AlphaFoldDB" id="A0A7X1G3P1"/>
<dbReference type="EMBL" id="JACMYH010000001">
    <property type="protein sequence ID" value="MBC2677917.1"/>
    <property type="molecule type" value="Genomic_DNA"/>
</dbReference>
<dbReference type="RefSeq" id="WP_185793762.1">
    <property type="nucleotide sequence ID" value="NZ_JACMYH010000001.1"/>
</dbReference>
<dbReference type="Proteomes" id="UP000546173">
    <property type="component" value="Unassembled WGS sequence"/>
</dbReference>
<feature type="domain" description="Amidase" evidence="1">
    <location>
        <begin position="25"/>
        <end position="246"/>
    </location>
</feature>
<dbReference type="GO" id="GO:0004040">
    <property type="term" value="F:amidase activity"/>
    <property type="evidence" value="ECO:0007669"/>
    <property type="project" value="UniProtKB-EC"/>
</dbReference>
<comment type="caution">
    <text evidence="2">The sequence shown here is derived from an EMBL/GenBank/DDBJ whole genome shotgun (WGS) entry which is preliminary data.</text>
</comment>
<sequence>MIEVTEVSIAQLRAALESGQTTAVELVQAYLQRIAAYDGADTPTALNALVVPNPSALAEARAADARRASGQTLGPLDGIPYTAKDSYLVKGLTAASGSPAFAGLVAQRDAFTVERLRAAGAICLGKTNMPPMANGGMQRGVYGRAESPYNADFLTAPFASGSSNGAGTATAASFAAFGLAEETWSSGRGPASNNGLCAYTPSRGIISVRGNWPLTPTMDVVVPFARTMADLLEILDVVVADDPDTRGDLWRLQPWVPIPQVASVRPASYLELAAPAEALAGKRFGVPRMYINADPLAGTAEQPGIGGPTGQRIHTRASVIELWQQARRALEAAGAEVVEVDFPLVSNCEGDRPGAPTVFNRGIVDPAFLHHELWDLTAWAFDDFLRANGDPALNRLVDVDGPLIFPHDPGTLPNREGDLAAGMDEYVKMAERGITPWDRIDTLADGLRALEHTRKIDLEDWLQALQLDAVVFPTVADVAPANADVDPAAADIAWSNGVWVANGNLAIRHLGVPTVTVPMGLMADIGMPVGLTFAGRAYDDTQLLRFAAAFEATGNRRAIPLRTPPLQR</sequence>
<reference evidence="2 3" key="1">
    <citation type="submission" date="2020-08" db="EMBL/GenBank/DDBJ databases">
        <title>Pseudomonas sp. nov.</title>
        <authorList>
            <person name="Gieschler S."/>
            <person name="Fiedler G."/>
            <person name="Brinks E."/>
            <person name="Boehnlein C."/>
            <person name="Franz C.M.A.P."/>
            <person name="Kabisch J."/>
        </authorList>
    </citation>
    <scope>NUCLEOTIDE SEQUENCE [LARGE SCALE GENOMIC DNA]</scope>
    <source>
        <strain evidence="2 3">MBT-2</strain>
    </source>
</reference>
<keyword evidence="3" id="KW-1185">Reference proteome</keyword>
<dbReference type="SUPFAM" id="SSF75304">
    <property type="entry name" value="Amidase signature (AS) enzymes"/>
    <property type="match status" value="1"/>
</dbReference>
<dbReference type="PANTHER" id="PTHR42678:SF11">
    <property type="entry name" value="AMIDASE FAMILY PROTEIN"/>
    <property type="match status" value="1"/>
</dbReference>
<accession>A0A7X1G3P1</accession>
<evidence type="ECO:0000313" key="3">
    <source>
        <dbReference type="Proteomes" id="UP000546173"/>
    </source>
</evidence>
<dbReference type="EC" id="3.5.1.4" evidence="2"/>
<gene>
    <name evidence="2" type="ORF">H7993_05870</name>
</gene>
<feature type="domain" description="Amidase" evidence="1">
    <location>
        <begin position="457"/>
        <end position="544"/>
    </location>
</feature>
<evidence type="ECO:0000259" key="1">
    <source>
        <dbReference type="Pfam" id="PF01425"/>
    </source>
</evidence>
<evidence type="ECO:0000313" key="2">
    <source>
        <dbReference type="EMBL" id="MBC2677917.1"/>
    </source>
</evidence>
<keyword evidence="2" id="KW-0378">Hydrolase</keyword>
<proteinExistence type="predicted"/>